<keyword evidence="6 8" id="KW-1133">Transmembrane helix</keyword>
<dbReference type="Proteomes" id="UP000322659">
    <property type="component" value="Unassembled WGS sequence"/>
</dbReference>
<dbReference type="InterPro" id="IPR036640">
    <property type="entry name" value="ABC1_TM_sf"/>
</dbReference>
<dbReference type="CDD" id="cd07346">
    <property type="entry name" value="ABC_6TM_exporters"/>
    <property type="match status" value="1"/>
</dbReference>
<organism evidence="12 22">
    <name type="scientific">Brachyspira aalborgi</name>
    <dbReference type="NCBI Taxonomy" id="29522"/>
    <lineage>
        <taxon>Bacteria</taxon>
        <taxon>Pseudomonadati</taxon>
        <taxon>Spirochaetota</taxon>
        <taxon>Spirochaetia</taxon>
        <taxon>Brachyspirales</taxon>
        <taxon>Brachyspiraceae</taxon>
        <taxon>Brachyspira</taxon>
    </lineage>
</organism>
<reference evidence="18 19" key="1">
    <citation type="journal article" date="1992" name="Lakartidningen">
        <title>[Penicillin V and not amoxicillin is the first choice preparation in acute otitis].</title>
        <authorList>
            <person name="Kamme C."/>
            <person name="Lundgren K."/>
            <person name="Prellner K."/>
        </authorList>
    </citation>
    <scope>NUCLEOTIDE SEQUENCE [LARGE SCALE GENOMIC DNA]</scope>
    <source>
        <strain evidence="12 22">513A</strain>
        <strain evidence="17 23">PC2777IV</strain>
        <strain evidence="16 18">PC3939II</strain>
        <strain evidence="15 20">PC4580III</strain>
        <strain evidence="13 21">PC4597II</strain>
        <strain evidence="14 19">PC5099IV</strain>
        <strain evidence="11 24">W1</strain>
    </source>
</reference>
<dbReference type="Proteomes" id="UP000324638">
    <property type="component" value="Unassembled WGS sequence"/>
</dbReference>
<comment type="subcellular location">
    <subcellularLocation>
        <location evidence="1">Cell membrane</location>
        <topology evidence="1">Multi-pass membrane protein</topology>
    </subcellularLocation>
</comment>
<dbReference type="InterPro" id="IPR011527">
    <property type="entry name" value="ABC1_TM_dom"/>
</dbReference>
<evidence type="ECO:0000259" key="9">
    <source>
        <dbReference type="PROSITE" id="PS50893"/>
    </source>
</evidence>
<dbReference type="Proteomes" id="UP000324336">
    <property type="component" value="Unassembled WGS sequence"/>
</dbReference>
<dbReference type="GO" id="GO:0005886">
    <property type="term" value="C:plasma membrane"/>
    <property type="evidence" value="ECO:0007669"/>
    <property type="project" value="UniProtKB-SubCell"/>
</dbReference>
<accession>A0A5C8D4M6</accession>
<dbReference type="PROSITE" id="PS50929">
    <property type="entry name" value="ABC_TM1F"/>
    <property type="match status" value="1"/>
</dbReference>
<dbReference type="FunFam" id="3.40.50.300:FF:000287">
    <property type="entry name" value="Multidrug ABC transporter ATP-binding protein"/>
    <property type="match status" value="1"/>
</dbReference>
<dbReference type="EMBL" id="SAYE01000009">
    <property type="protein sequence ID" value="TXJ51107.1"/>
    <property type="molecule type" value="Genomic_DNA"/>
</dbReference>
<evidence type="ECO:0000313" key="17">
    <source>
        <dbReference type="EMBL" id="TXJ57776.1"/>
    </source>
</evidence>
<keyword evidence="19" id="KW-1185">Reference proteome</keyword>
<feature type="domain" description="ABC transmembrane type-1" evidence="10">
    <location>
        <begin position="19"/>
        <end position="305"/>
    </location>
</feature>
<dbReference type="Proteomes" id="UP000322307">
    <property type="component" value="Unassembled WGS sequence"/>
</dbReference>
<evidence type="ECO:0000313" key="12">
    <source>
        <dbReference type="EMBL" id="TXJ20437.1"/>
    </source>
</evidence>
<keyword evidence="3 8" id="KW-0812">Transmembrane</keyword>
<dbReference type="Gene3D" id="1.20.1560.10">
    <property type="entry name" value="ABC transporter type 1, transmembrane domain"/>
    <property type="match status" value="1"/>
</dbReference>
<dbReference type="EMBL" id="SAYA01000001">
    <property type="protein sequence ID" value="TXJ28423.1"/>
    <property type="molecule type" value="Genomic_DNA"/>
</dbReference>
<dbReference type="GO" id="GO:0016887">
    <property type="term" value="F:ATP hydrolysis activity"/>
    <property type="evidence" value="ECO:0007669"/>
    <property type="project" value="InterPro"/>
</dbReference>
<evidence type="ECO:0000313" key="18">
    <source>
        <dbReference type="Proteomes" id="UP000322307"/>
    </source>
</evidence>
<dbReference type="OrthoDB" id="9762778at2"/>
<dbReference type="AlphaFoldDB" id="A0A5C8D4M6"/>
<dbReference type="EMBL" id="SAYB01000003">
    <property type="protein sequence ID" value="TXJ38018.1"/>
    <property type="molecule type" value="Genomic_DNA"/>
</dbReference>
<dbReference type="GO" id="GO:0015421">
    <property type="term" value="F:ABC-type oligopeptide transporter activity"/>
    <property type="evidence" value="ECO:0007669"/>
    <property type="project" value="TreeGrafter"/>
</dbReference>
<evidence type="ECO:0000313" key="23">
    <source>
        <dbReference type="Proteomes" id="UP000325013"/>
    </source>
</evidence>
<keyword evidence="5 12" id="KW-0067">ATP-binding</keyword>
<feature type="transmembrane region" description="Helical" evidence="8">
    <location>
        <begin position="252"/>
        <end position="270"/>
    </location>
</feature>
<evidence type="ECO:0000313" key="11">
    <source>
        <dbReference type="EMBL" id="TXJ12247.1"/>
    </source>
</evidence>
<feature type="transmembrane region" description="Helical" evidence="8">
    <location>
        <begin position="20"/>
        <end position="45"/>
    </location>
</feature>
<dbReference type="InterPro" id="IPR003593">
    <property type="entry name" value="AAA+_ATPase"/>
</dbReference>
<dbReference type="Pfam" id="PF00005">
    <property type="entry name" value="ABC_tran"/>
    <property type="match status" value="1"/>
</dbReference>
<evidence type="ECO:0000313" key="13">
    <source>
        <dbReference type="EMBL" id="TXJ28423.1"/>
    </source>
</evidence>
<reference evidence="12" key="2">
    <citation type="submission" date="2019-01" db="EMBL/GenBank/DDBJ databases">
        <authorList>
            <person name="Thorell K."/>
        </authorList>
    </citation>
    <scope>NUCLEOTIDE SEQUENCE</scope>
    <source>
        <strain evidence="12">513A</strain>
        <strain evidence="17">PC2777IV</strain>
        <strain evidence="16">PC3939II</strain>
        <strain evidence="15">PC4580III</strain>
        <strain evidence="13">PC4597II</strain>
        <strain evidence="14">PC5099IV</strain>
        <strain evidence="11">W1</strain>
    </source>
</reference>
<evidence type="ECO:0000256" key="6">
    <source>
        <dbReference type="ARBA" id="ARBA00022989"/>
    </source>
</evidence>
<evidence type="ECO:0000313" key="24">
    <source>
        <dbReference type="Proteomes" id="UP000325116"/>
    </source>
</evidence>
<evidence type="ECO:0000313" key="21">
    <source>
        <dbReference type="Proteomes" id="UP000324336"/>
    </source>
</evidence>
<evidence type="ECO:0000313" key="16">
    <source>
        <dbReference type="EMBL" id="TXJ51107.1"/>
    </source>
</evidence>
<dbReference type="EMBL" id="SAXU01000001">
    <property type="protein sequence ID" value="TXJ20437.1"/>
    <property type="molecule type" value="Genomic_DNA"/>
</dbReference>
<evidence type="ECO:0000259" key="10">
    <source>
        <dbReference type="PROSITE" id="PS50929"/>
    </source>
</evidence>
<dbReference type="SUPFAM" id="SSF90123">
    <property type="entry name" value="ABC transporter transmembrane region"/>
    <property type="match status" value="1"/>
</dbReference>
<evidence type="ECO:0000256" key="2">
    <source>
        <dbReference type="ARBA" id="ARBA00022448"/>
    </source>
</evidence>
<dbReference type="Proteomes" id="UP000322814">
    <property type="component" value="Unassembled WGS sequence"/>
</dbReference>
<dbReference type="Pfam" id="PF00664">
    <property type="entry name" value="ABC_membrane"/>
    <property type="match status" value="1"/>
</dbReference>
<dbReference type="PROSITE" id="PS50893">
    <property type="entry name" value="ABC_TRANSPORTER_2"/>
    <property type="match status" value="1"/>
</dbReference>
<keyword evidence="2" id="KW-0813">Transport</keyword>
<sequence>MLKNMFMLSDRGVKDMRKAIFWSVISDITLMASVSVLFMVLKIFIEPIIESKEYTGENAIAYILIALLIAFCIYIAFYIQYKYLYISVYSESSEKRVNMAETIRKLPLSFFQKKDLVEFTNTLMKDITIVENLLSHAVPQFIGSAITIVLISILLLIFDFKMGLSVAIVFPIAILIVFASRRIMEKYGNIALDIKNQSSDAIQEALDCVKIIKSYNIEKDYLKTLKEKLRESFYAFLKTEVVTGTFVMSGNAILKFGMSLTIFFGAYLFIRNEITIYKYIAFLLIASRIYSPIEIMLNRIAEIFMLKLIYKRMRAIENVEIQKGRENIELNNFNISFNNVCFSYKDDNNQVIKNISFEAKQNEVTAIVGKSGSGKSTLAKLAARFWDFQEGDITIGGVDIKTIEPETLLKNISVVFQDVILFNDTIYNNIKIGKRNATKEEIYKAAKLSQCDKFINNLKYGYETMLGENGETLSGGERQRISIARALLKNAPIILLDEITSYLDSENESLVQEAISNLIKNKTVIVIAHRLKTIRDADKIIVLDNGKILEEGKHEKLMQNNSLYSKLVSMQEESLSWKI</sequence>
<dbReference type="EMBL" id="SAYJ01000011">
    <property type="protein sequence ID" value="TXJ57776.1"/>
    <property type="molecule type" value="Genomic_DNA"/>
</dbReference>
<dbReference type="InterPro" id="IPR039421">
    <property type="entry name" value="Type_1_exporter"/>
</dbReference>
<dbReference type="EMBL" id="SAXT01000004">
    <property type="protein sequence ID" value="TXJ12247.1"/>
    <property type="molecule type" value="Genomic_DNA"/>
</dbReference>
<dbReference type="SUPFAM" id="SSF52540">
    <property type="entry name" value="P-loop containing nucleoside triphosphate hydrolases"/>
    <property type="match status" value="1"/>
</dbReference>
<dbReference type="Proteomes" id="UP000325116">
    <property type="component" value="Unassembled WGS sequence"/>
</dbReference>
<dbReference type="Gene3D" id="3.40.50.300">
    <property type="entry name" value="P-loop containing nucleotide triphosphate hydrolases"/>
    <property type="match status" value="1"/>
</dbReference>
<evidence type="ECO:0000256" key="4">
    <source>
        <dbReference type="ARBA" id="ARBA00022741"/>
    </source>
</evidence>
<dbReference type="RefSeq" id="WP_021959312.1">
    <property type="nucleotide sequence ID" value="NZ_CATXRK010000008.1"/>
</dbReference>
<feature type="transmembrane region" description="Helical" evidence="8">
    <location>
        <begin position="133"/>
        <end position="157"/>
    </location>
</feature>
<evidence type="ECO:0000256" key="7">
    <source>
        <dbReference type="ARBA" id="ARBA00023136"/>
    </source>
</evidence>
<feature type="transmembrane region" description="Helical" evidence="8">
    <location>
        <begin position="163"/>
        <end position="180"/>
    </location>
</feature>
<keyword evidence="7 8" id="KW-0472">Membrane</keyword>
<evidence type="ECO:0000256" key="1">
    <source>
        <dbReference type="ARBA" id="ARBA00004651"/>
    </source>
</evidence>
<evidence type="ECO:0000256" key="3">
    <source>
        <dbReference type="ARBA" id="ARBA00022692"/>
    </source>
</evidence>
<evidence type="ECO:0000313" key="15">
    <source>
        <dbReference type="EMBL" id="TXJ38018.1"/>
    </source>
</evidence>
<proteinExistence type="predicted"/>
<dbReference type="InterPro" id="IPR003439">
    <property type="entry name" value="ABC_transporter-like_ATP-bd"/>
</dbReference>
<evidence type="ECO:0000256" key="8">
    <source>
        <dbReference type="SAM" id="Phobius"/>
    </source>
</evidence>
<dbReference type="Proteomes" id="UP000325013">
    <property type="component" value="Unassembled WGS sequence"/>
</dbReference>
<evidence type="ECO:0000313" key="19">
    <source>
        <dbReference type="Proteomes" id="UP000322659"/>
    </source>
</evidence>
<dbReference type="GO" id="GO:0005524">
    <property type="term" value="F:ATP binding"/>
    <property type="evidence" value="ECO:0007669"/>
    <property type="project" value="UniProtKB-KW"/>
</dbReference>
<evidence type="ECO:0000313" key="20">
    <source>
        <dbReference type="Proteomes" id="UP000322814"/>
    </source>
</evidence>
<comment type="caution">
    <text evidence="12">The sequence shown here is derived from an EMBL/GenBank/DDBJ whole genome shotgun (WGS) entry which is preliminary data.</text>
</comment>
<dbReference type="PANTHER" id="PTHR43394">
    <property type="entry name" value="ATP-DEPENDENT PERMEASE MDL1, MITOCHONDRIAL"/>
    <property type="match status" value="1"/>
</dbReference>
<evidence type="ECO:0000313" key="14">
    <source>
        <dbReference type="EMBL" id="TXJ34338.1"/>
    </source>
</evidence>
<keyword evidence="4" id="KW-0547">Nucleotide-binding</keyword>
<dbReference type="SMART" id="SM00382">
    <property type="entry name" value="AAA"/>
    <property type="match status" value="1"/>
</dbReference>
<dbReference type="PROSITE" id="PS00211">
    <property type="entry name" value="ABC_TRANSPORTER_1"/>
    <property type="match status" value="1"/>
</dbReference>
<gene>
    <name evidence="17" type="ORF">EPJ67_03755</name>
    <name evidence="14" type="ORF">EPJ71_00265</name>
    <name evidence="13" type="ORF">EPJ73_00235</name>
    <name evidence="15" type="ORF">EPJ78_04745</name>
    <name evidence="12" type="ORF">EPJ79_04640</name>
    <name evidence="11" type="ORF">EPJ80_05500</name>
    <name evidence="16" type="ORF">EPJ84_04330</name>
</gene>
<evidence type="ECO:0000256" key="5">
    <source>
        <dbReference type="ARBA" id="ARBA00022840"/>
    </source>
</evidence>
<feature type="transmembrane region" description="Helical" evidence="8">
    <location>
        <begin position="60"/>
        <end position="79"/>
    </location>
</feature>
<dbReference type="InterPro" id="IPR017871">
    <property type="entry name" value="ABC_transporter-like_CS"/>
</dbReference>
<dbReference type="InterPro" id="IPR027417">
    <property type="entry name" value="P-loop_NTPase"/>
</dbReference>
<protein>
    <submittedName>
        <fullName evidence="12">ABC transporter ATP-binding protein</fullName>
    </submittedName>
</protein>
<name>A0A5C8D4M6_9SPIR</name>
<feature type="domain" description="ABC transporter" evidence="9">
    <location>
        <begin position="335"/>
        <end position="570"/>
    </location>
</feature>
<dbReference type="EMBL" id="SAXZ01000001">
    <property type="protein sequence ID" value="TXJ34338.1"/>
    <property type="molecule type" value="Genomic_DNA"/>
</dbReference>
<dbReference type="PANTHER" id="PTHR43394:SF1">
    <property type="entry name" value="ATP-BINDING CASSETTE SUB-FAMILY B MEMBER 10, MITOCHONDRIAL"/>
    <property type="match status" value="1"/>
</dbReference>
<evidence type="ECO:0000313" key="22">
    <source>
        <dbReference type="Proteomes" id="UP000324638"/>
    </source>
</evidence>